<comment type="similarity">
    <text evidence="3">Belongs to the PTPS family. QueD subfamily.</text>
</comment>
<evidence type="ECO:0000313" key="13">
    <source>
        <dbReference type="EMBL" id="REA84343.1"/>
    </source>
</evidence>
<evidence type="ECO:0000256" key="1">
    <source>
        <dbReference type="ARBA" id="ARBA00001947"/>
    </source>
</evidence>
<dbReference type="EC" id="4.1.2.50" evidence="4"/>
<dbReference type="EMBL" id="QQPC01000001">
    <property type="protein sequence ID" value="REA84343.1"/>
    <property type="molecule type" value="Genomic_DNA"/>
</dbReference>
<dbReference type="SUPFAM" id="SSF55620">
    <property type="entry name" value="Tetrahydrobiopterin biosynthesis enzymes-like"/>
    <property type="match status" value="1"/>
</dbReference>
<dbReference type="Proteomes" id="UP000595859">
    <property type="component" value="Chromosome"/>
</dbReference>
<evidence type="ECO:0000313" key="14">
    <source>
        <dbReference type="Proteomes" id="UP000246800"/>
    </source>
</evidence>
<dbReference type="PANTHER" id="PTHR12589">
    <property type="entry name" value="PYRUVOYL TETRAHYDROBIOPTERIN SYNTHASE"/>
    <property type="match status" value="1"/>
</dbReference>
<dbReference type="GeneID" id="93823783"/>
<dbReference type="GO" id="GO:0070497">
    <property type="term" value="F:6-carboxytetrahydropterin synthase activity"/>
    <property type="evidence" value="ECO:0007669"/>
    <property type="project" value="UniProtKB-EC"/>
</dbReference>
<protein>
    <recommendedName>
        <fullName evidence="5">6-carboxy-5,6,7,8-tetrahydropterin synthase</fullName>
        <ecNumber evidence="4">4.1.2.50</ecNumber>
    </recommendedName>
    <alternativeName>
        <fullName evidence="9">Queuosine biosynthesis protein QueD</fullName>
    </alternativeName>
</protein>
<evidence type="ECO:0000256" key="3">
    <source>
        <dbReference type="ARBA" id="ARBA00008900"/>
    </source>
</evidence>
<evidence type="ECO:0000256" key="4">
    <source>
        <dbReference type="ARBA" id="ARBA00012982"/>
    </source>
</evidence>
<evidence type="ECO:0000256" key="7">
    <source>
        <dbReference type="ARBA" id="ARBA00022833"/>
    </source>
</evidence>
<keyword evidence="7" id="KW-0862">Zinc</keyword>
<dbReference type="InterPro" id="IPR007115">
    <property type="entry name" value="6-PTP_synth/QueD"/>
</dbReference>
<reference evidence="15" key="3">
    <citation type="journal article" date="2018" name="Vet. Microbiol.">
        <title>Molecular epidemiology of methicillin-resistant staphylococci amongst veterinary personnel, personnel-owned pets, patients and the hospital environment of two companion animal veterinary hospitals.</title>
        <authorList>
            <person name="Worthing K.A."/>
            <person name="Brown J."/>
            <person name="Gerber L."/>
            <person name="Abraham S."/>
            <person name="Trott D."/>
            <person name="Norris J.M."/>
        </authorList>
    </citation>
    <scope>NUCLEOTIDE SEQUENCE [LARGE SCALE GENOMIC DNA]</scope>
    <source>
        <strain evidence="15">ST496-2</strain>
    </source>
</reference>
<dbReference type="Proteomes" id="UP000256409">
    <property type="component" value="Unassembled WGS sequence"/>
</dbReference>
<dbReference type="Proteomes" id="UP000246800">
    <property type="component" value="Unassembled WGS sequence"/>
</dbReference>
<evidence type="ECO:0000256" key="10">
    <source>
        <dbReference type="ARBA" id="ARBA00048807"/>
    </source>
</evidence>
<comment type="pathway">
    <text evidence="2">Purine metabolism; 7-cyano-7-deazaguanine biosynthesis.</text>
</comment>
<dbReference type="EMBL" id="QEIT01000006">
    <property type="protein sequence ID" value="PWZ77171.1"/>
    <property type="molecule type" value="Genomic_DNA"/>
</dbReference>
<dbReference type="EMBL" id="CP066884">
    <property type="protein sequence ID" value="QQM98413.1"/>
    <property type="molecule type" value="Genomic_DNA"/>
</dbReference>
<dbReference type="OrthoDB" id="9804698at2"/>
<evidence type="ECO:0000313" key="16">
    <source>
        <dbReference type="Proteomes" id="UP000595859"/>
    </source>
</evidence>
<dbReference type="InterPro" id="IPR038418">
    <property type="entry name" value="6-PTP_synth/QueD_sf"/>
</dbReference>
<evidence type="ECO:0000256" key="6">
    <source>
        <dbReference type="ARBA" id="ARBA00022723"/>
    </source>
</evidence>
<evidence type="ECO:0000256" key="2">
    <source>
        <dbReference type="ARBA" id="ARBA00005061"/>
    </source>
</evidence>
<comment type="catalytic activity">
    <reaction evidence="10">
        <text>7,8-dihydroneopterin 3'-triphosphate + H2O = 6-carboxy-5,6,7,8-tetrahydropterin + triphosphate + acetaldehyde + 2 H(+)</text>
        <dbReference type="Rhea" id="RHEA:27966"/>
        <dbReference type="ChEBI" id="CHEBI:15343"/>
        <dbReference type="ChEBI" id="CHEBI:15377"/>
        <dbReference type="ChEBI" id="CHEBI:15378"/>
        <dbReference type="ChEBI" id="CHEBI:18036"/>
        <dbReference type="ChEBI" id="CHEBI:58462"/>
        <dbReference type="ChEBI" id="CHEBI:61032"/>
        <dbReference type="EC" id="4.1.2.50"/>
    </reaction>
</comment>
<dbReference type="PANTHER" id="PTHR12589:SF7">
    <property type="entry name" value="6-PYRUVOYL TETRAHYDROBIOPTERIN SYNTHASE"/>
    <property type="match status" value="1"/>
</dbReference>
<evidence type="ECO:0000313" key="11">
    <source>
        <dbReference type="EMBL" id="PWZ77171.1"/>
    </source>
</evidence>
<dbReference type="RefSeq" id="WP_014612994.1">
    <property type="nucleotide sequence ID" value="NZ_AP019372.1"/>
</dbReference>
<evidence type="ECO:0000256" key="8">
    <source>
        <dbReference type="ARBA" id="ARBA00023239"/>
    </source>
</evidence>
<dbReference type="Gene3D" id="3.30.479.10">
    <property type="entry name" value="6-pyruvoyl tetrahydropterin synthase/QueD"/>
    <property type="match status" value="1"/>
</dbReference>
<keyword evidence="8" id="KW-0456">Lyase</keyword>
<comment type="cofactor">
    <cofactor evidence="1">
        <name>Zn(2+)</name>
        <dbReference type="ChEBI" id="CHEBI:29105"/>
    </cofactor>
</comment>
<evidence type="ECO:0000256" key="9">
    <source>
        <dbReference type="ARBA" id="ARBA00031449"/>
    </source>
</evidence>
<dbReference type="GO" id="GO:0046872">
    <property type="term" value="F:metal ion binding"/>
    <property type="evidence" value="ECO:0007669"/>
    <property type="project" value="UniProtKB-KW"/>
</dbReference>
<dbReference type="UniPathway" id="UPA00391"/>
<dbReference type="Pfam" id="PF01242">
    <property type="entry name" value="PTPS"/>
    <property type="match status" value="1"/>
</dbReference>
<sequence>MSKFDHVQPPKHFARHHKTLIVTTRYQFTSDNRIYFSNTEHVDLENHTYTLEVELWSKTDEHGMAVDFKDIDKVYREHLEPLLDGQLINDTLPDMNTTVENIAHWIWLRFNEYLPEGVSLNTISLYETPEQGIKLTRNIMAQ</sequence>
<name>A0A2A4EJA2_STAPS</name>
<reference evidence="13" key="2">
    <citation type="journal article" date="2018" name="Vet. Microbiol.">
        <title>Methicillin-resistant staphylococci amongst veterinary personnel, personnel-owned pets, patients and the hospital environment of two small animal veterinary hospitals.</title>
        <authorList>
            <person name="Worthing K.A."/>
            <person name="Brown J."/>
            <person name="Gerber L."/>
            <person name="Abraham S."/>
            <person name="Trott D."/>
            <person name="Norris J.M."/>
        </authorList>
    </citation>
    <scope>NUCLEOTIDE SEQUENCE</scope>
    <source>
        <strain evidence="13">ST496-2</strain>
    </source>
</reference>
<evidence type="ECO:0000313" key="12">
    <source>
        <dbReference type="EMBL" id="QQM98413.1"/>
    </source>
</evidence>
<keyword evidence="6" id="KW-0479">Metal-binding</keyword>
<organism evidence="11 14">
    <name type="scientific">Staphylococcus pseudintermedius</name>
    <dbReference type="NCBI Taxonomy" id="283734"/>
    <lineage>
        <taxon>Bacteria</taxon>
        <taxon>Bacillati</taxon>
        <taxon>Bacillota</taxon>
        <taxon>Bacilli</taxon>
        <taxon>Bacillales</taxon>
        <taxon>Staphylococcaceae</taxon>
        <taxon>Staphylococcus</taxon>
        <taxon>Staphylococcus intermedius group</taxon>
    </lineage>
</organism>
<reference evidence="11 14" key="1">
    <citation type="journal article" date="2018" name="Vet. Microbiol.">
        <title>Clonal diversity and geographic distribution of methicillin-resistant Staphylococcus pseudintermedius from Australian animals: Discovery of novel sequence types.</title>
        <authorList>
            <person name="Worthing K.A."/>
            <person name="Abraham S."/>
            <person name="Coombs G.W."/>
            <person name="Pang S."/>
            <person name="Saputra S."/>
            <person name="Jordan D."/>
            <person name="Trott D.J."/>
            <person name="Norris J.M."/>
        </authorList>
    </citation>
    <scope>NUCLEOTIDE SEQUENCE [LARGE SCALE GENOMIC DNA]</scope>
    <source>
        <strain evidence="11 14">ST525 1</strain>
    </source>
</reference>
<proteinExistence type="inferred from homology"/>
<evidence type="ECO:0000256" key="5">
    <source>
        <dbReference type="ARBA" id="ARBA00018141"/>
    </source>
</evidence>
<dbReference type="AlphaFoldDB" id="A0A2A4EJA2"/>
<accession>A0A2A4EJA2</accession>
<gene>
    <name evidence="11" type="ORF">DD902_00920</name>
    <name evidence="13" type="ORF">DV961_00060</name>
    <name evidence="12" type="ORF">JGZ15_01680</name>
</gene>
<evidence type="ECO:0000313" key="15">
    <source>
        <dbReference type="Proteomes" id="UP000256409"/>
    </source>
</evidence>
<reference evidence="12 16" key="4">
    <citation type="submission" date="2020-12" db="EMBL/GenBank/DDBJ databases">
        <title>Whole genome sequencing and de novo assembly of Staphylococcus pseudintermedius: a novel pangenome approach to unravel pathogenesis of canine pyoderma.</title>
        <authorList>
            <person name="Ferrer L."/>
            <person name="Perez D."/>
            <person name="Fonticoba R."/>
            <person name="Vines J."/>
            <person name="Fabregas N."/>
            <person name="Madronero S."/>
            <person name="Meroni G."/>
            <person name="Martino P."/>
            <person name="Martinez S."/>
            <person name="Cusco A."/>
            <person name="Migura L."/>
            <person name="Francino O."/>
        </authorList>
    </citation>
    <scope>NUCLEOTIDE SEQUENCE [LARGE SCALE GENOMIC DNA]</scope>
    <source>
        <strain evidence="12 16">HSP080</strain>
    </source>
</reference>